<keyword evidence="5" id="KW-0472">Membrane</keyword>
<keyword evidence="3" id="KW-1003">Cell membrane</keyword>
<dbReference type="InterPro" id="IPR010067">
    <property type="entry name" value="ABC_SsuA_sub-bd"/>
</dbReference>
<evidence type="ECO:0000313" key="6">
    <source>
        <dbReference type="EMBL" id="KGK99252.1"/>
    </source>
</evidence>
<keyword evidence="2" id="KW-0813">Transport</keyword>
<dbReference type="Gene3D" id="3.40.190.10">
    <property type="entry name" value="Periplasmic binding protein-like II"/>
    <property type="match status" value="2"/>
</dbReference>
<dbReference type="EMBL" id="JRHO01000009">
    <property type="protein sequence ID" value="KGK99252.1"/>
    <property type="molecule type" value="Genomic_DNA"/>
</dbReference>
<dbReference type="Proteomes" id="UP000029859">
    <property type="component" value="Unassembled WGS sequence"/>
</dbReference>
<dbReference type="PANTHER" id="PTHR30024">
    <property type="entry name" value="ALIPHATIC SULFONATES-BINDING PROTEIN-RELATED"/>
    <property type="match status" value="1"/>
</dbReference>
<dbReference type="NCBIfam" id="TIGR01728">
    <property type="entry name" value="SsuA_fam"/>
    <property type="match status" value="1"/>
</dbReference>
<evidence type="ECO:0000256" key="2">
    <source>
        <dbReference type="ARBA" id="ARBA00022448"/>
    </source>
</evidence>
<comment type="caution">
    <text evidence="6">The sequence shown here is derived from an EMBL/GenBank/DDBJ whole genome shotgun (WGS) entry which is preliminary data.</text>
</comment>
<organism evidence="6 7">
    <name type="scientific">Methanococcoides methylutens</name>
    <dbReference type="NCBI Taxonomy" id="2226"/>
    <lineage>
        <taxon>Archaea</taxon>
        <taxon>Methanobacteriati</taxon>
        <taxon>Methanobacteriota</taxon>
        <taxon>Stenosarchaea group</taxon>
        <taxon>Methanomicrobia</taxon>
        <taxon>Methanosarcinales</taxon>
        <taxon>Methanosarcinaceae</taxon>
        <taxon>Methanococcoides</taxon>
    </lineage>
</organism>
<dbReference type="CDD" id="cd13553">
    <property type="entry name" value="PBP2_NrtA_CpmA_like"/>
    <property type="match status" value="1"/>
</dbReference>
<name>A0A099T2B6_METMT</name>
<evidence type="ECO:0000256" key="4">
    <source>
        <dbReference type="ARBA" id="ARBA00022519"/>
    </source>
</evidence>
<sequence>MKITTIAFISIMLVAAVFLSGCTSAPEEDAAITEINIGYQPSTHQISHMTAMEKGWWAEDLAPFGVEEVNEFEFPTGAPEMQAMLAGELDVAYVGAAPVISALATGLDAKIVAAVNTQGSDLVLRPEFPYESPEDLKGLTIATFPPGTIQDTLLRNWLIENGLDPVNDLEIKAMGPGPAKAAIAAGQVDGVFLPHPSPTFIEAEGNGRSVVASGEIMPDHPCCVLVVSGDLIRNNPEMVEQIVMTHIKAVEYDSANLEEAAETYGTKLTADQEIVLESLEEWDGVWSADPRPLVDSTVEYANIQYELGFINAELTAEDMFDVSFYEAVSED</sequence>
<dbReference type="GO" id="GO:0012505">
    <property type="term" value="C:endomembrane system"/>
    <property type="evidence" value="ECO:0007669"/>
    <property type="project" value="UniProtKB-SubCell"/>
</dbReference>
<dbReference type="SUPFAM" id="SSF53850">
    <property type="entry name" value="Periplasmic binding protein-like II"/>
    <property type="match status" value="1"/>
</dbReference>
<proteinExistence type="predicted"/>
<gene>
    <name evidence="6" type="ORF">LI82_04335</name>
</gene>
<accession>A0A099T2B6</accession>
<reference evidence="6 7" key="1">
    <citation type="submission" date="2014-09" db="EMBL/GenBank/DDBJ databases">
        <title>Draft genome sequence of an obligately methylotrophic methanogen, Methanococcoides methylutens, isolated from marine sediment.</title>
        <authorList>
            <person name="Guan Y."/>
            <person name="Ngugi D.K."/>
            <person name="Blom J."/>
            <person name="Ali S."/>
            <person name="Ferry J.G."/>
            <person name="Stingl U."/>
        </authorList>
    </citation>
    <scope>NUCLEOTIDE SEQUENCE [LARGE SCALE GENOMIC DNA]</scope>
    <source>
        <strain evidence="6 7">DSM 2657</strain>
    </source>
</reference>
<keyword evidence="4" id="KW-0997">Cell inner membrane</keyword>
<dbReference type="InterPro" id="IPR044527">
    <property type="entry name" value="NrtA/CpmA_ABC-bd_dom"/>
</dbReference>
<evidence type="ECO:0000313" key="7">
    <source>
        <dbReference type="Proteomes" id="UP000029859"/>
    </source>
</evidence>
<comment type="subcellular location">
    <subcellularLocation>
        <location evidence="1">Endomembrane system</location>
    </subcellularLocation>
</comment>
<protein>
    <submittedName>
        <fullName evidence="6">Sulfonate ABC transporter substrate-binding protein</fullName>
    </submittedName>
</protein>
<dbReference type="AlphaFoldDB" id="A0A099T2B6"/>
<evidence type="ECO:0000256" key="5">
    <source>
        <dbReference type="ARBA" id="ARBA00023136"/>
    </source>
</evidence>
<dbReference type="PANTHER" id="PTHR30024:SF42">
    <property type="entry name" value="ALIPHATIC SULFONATES-BINDING PROTEIN-RELATED"/>
    <property type="match status" value="1"/>
</dbReference>
<dbReference type="PROSITE" id="PS51257">
    <property type="entry name" value="PROKAR_LIPOPROTEIN"/>
    <property type="match status" value="1"/>
</dbReference>
<evidence type="ECO:0000256" key="1">
    <source>
        <dbReference type="ARBA" id="ARBA00004308"/>
    </source>
</evidence>
<dbReference type="GO" id="GO:0042626">
    <property type="term" value="F:ATPase-coupled transmembrane transporter activity"/>
    <property type="evidence" value="ECO:0007669"/>
    <property type="project" value="InterPro"/>
</dbReference>
<dbReference type="RefSeq" id="WP_236622657.1">
    <property type="nucleotide sequence ID" value="NZ_CAAGSM010000002.1"/>
</dbReference>
<evidence type="ECO:0000256" key="3">
    <source>
        <dbReference type="ARBA" id="ARBA00022475"/>
    </source>
</evidence>
<keyword evidence="7" id="KW-1185">Reference proteome</keyword>
<dbReference type="GO" id="GO:0016020">
    <property type="term" value="C:membrane"/>
    <property type="evidence" value="ECO:0007669"/>
    <property type="project" value="InterPro"/>
</dbReference>
<dbReference type="Pfam" id="PF13379">
    <property type="entry name" value="NMT1_2"/>
    <property type="match status" value="1"/>
</dbReference>